<organism evidence="3 4">
    <name type="scientific">Thermococcus chitonophagus</name>
    <dbReference type="NCBI Taxonomy" id="54262"/>
    <lineage>
        <taxon>Archaea</taxon>
        <taxon>Methanobacteriati</taxon>
        <taxon>Methanobacteriota</taxon>
        <taxon>Thermococci</taxon>
        <taxon>Thermococcales</taxon>
        <taxon>Thermococcaceae</taxon>
        <taxon>Thermococcus</taxon>
    </lineage>
</organism>
<reference evidence="4" key="1">
    <citation type="submission" date="2016-01" db="EMBL/GenBank/DDBJ databases">
        <authorList>
            <person name="Vorgias C.E."/>
        </authorList>
    </citation>
    <scope>NUCLEOTIDE SEQUENCE [LARGE SCALE GENOMIC DNA]</scope>
</reference>
<dbReference type="Pfam" id="PF13173">
    <property type="entry name" value="AAA_14"/>
    <property type="match status" value="1"/>
</dbReference>
<evidence type="ECO:0000313" key="5">
    <source>
        <dbReference type="Proteomes" id="UP000250189"/>
    </source>
</evidence>
<evidence type="ECO:0000313" key="3">
    <source>
        <dbReference type="EMBL" id="CUX77881.1"/>
    </source>
</evidence>
<evidence type="ECO:0000259" key="1">
    <source>
        <dbReference type="Pfam" id="PF13173"/>
    </source>
</evidence>
<dbReference type="EMBL" id="CP015193">
    <property type="protein sequence ID" value="ASJ17260.1"/>
    <property type="molecule type" value="Genomic_DNA"/>
</dbReference>
<evidence type="ECO:0000313" key="4">
    <source>
        <dbReference type="Proteomes" id="UP000093069"/>
    </source>
</evidence>
<dbReference type="Proteomes" id="UP000250189">
    <property type="component" value="Chromosome"/>
</dbReference>
<proteinExistence type="predicted"/>
<accession>A0A160VVN9</accession>
<dbReference type="STRING" id="54262.CHITON_1102"/>
<feature type="domain" description="AAA" evidence="1">
    <location>
        <begin position="35"/>
        <end position="71"/>
    </location>
</feature>
<name>A0A160VVN9_9EURY</name>
<dbReference type="InterPro" id="IPR041682">
    <property type="entry name" value="AAA_14"/>
</dbReference>
<dbReference type="GeneID" id="33322788"/>
<reference evidence="3" key="2">
    <citation type="submission" date="2016-01" db="EMBL/GenBank/DDBJ databases">
        <authorList>
            <person name="Oliw E.H."/>
        </authorList>
    </citation>
    <scope>NUCLEOTIDE SEQUENCE</scope>
    <source>
        <strain evidence="3">1</strain>
    </source>
</reference>
<dbReference type="Proteomes" id="UP000093069">
    <property type="component" value="Chromosome I"/>
</dbReference>
<dbReference type="RefSeq" id="WP_068577520.1">
    <property type="nucleotide sequence ID" value="NZ_CP015193.1"/>
</dbReference>
<keyword evidence="5" id="KW-1185">Reference proteome</keyword>
<protein>
    <recommendedName>
        <fullName evidence="1">AAA domain-containing protein</fullName>
    </recommendedName>
</protein>
<reference evidence="2 5" key="3">
    <citation type="submission" date="2016-04" db="EMBL/GenBank/DDBJ databases">
        <title>Complete genome sequence of Thermococcus chitonophagus type strain GC74.</title>
        <authorList>
            <person name="Oger P.M."/>
        </authorList>
    </citation>
    <scope>NUCLEOTIDE SEQUENCE [LARGE SCALE GENOMIC DNA]</scope>
    <source>
        <strain evidence="2 5">GC74</strain>
    </source>
</reference>
<dbReference type="OrthoDB" id="377598at2157"/>
<dbReference type="AlphaFoldDB" id="A0A160VVN9"/>
<gene>
    <name evidence="2" type="ORF">A3L04_09370</name>
    <name evidence="3" type="ORF">CHITON_1102</name>
</gene>
<evidence type="ECO:0000313" key="2">
    <source>
        <dbReference type="EMBL" id="ASJ17260.1"/>
    </source>
</evidence>
<dbReference type="KEGG" id="tch:CHITON_1102"/>
<dbReference type="EMBL" id="LN999010">
    <property type="protein sequence ID" value="CUX77881.1"/>
    <property type="molecule type" value="Genomic_DNA"/>
</dbReference>
<sequence>MKRILVDQREIMEEKLKQGKIIERELKIDPKFPHAYIITGVRRAGKSTLAFISSQNPLYVNFEDPNPLGFDIIRLHFLLKAFAL</sequence>